<keyword evidence="6" id="KW-0547">Nucleotide-binding</keyword>
<keyword evidence="8" id="KW-0694">RNA-binding</keyword>
<dbReference type="PANTHER" id="PTHR47788">
    <property type="entry name" value="POLYA POLYMERASE"/>
    <property type="match status" value="1"/>
</dbReference>
<evidence type="ECO:0000256" key="5">
    <source>
        <dbReference type="ARBA" id="ARBA00022723"/>
    </source>
</evidence>
<dbReference type="InterPro" id="IPR046342">
    <property type="entry name" value="CBS_dom_sf"/>
</dbReference>
<evidence type="ECO:0000256" key="1">
    <source>
        <dbReference type="ARBA" id="ARBA00001946"/>
    </source>
</evidence>
<dbReference type="SMART" id="SM00116">
    <property type="entry name" value="CBS"/>
    <property type="match status" value="2"/>
</dbReference>
<keyword evidence="4" id="KW-0808">Transferase</keyword>
<sequence length="434" mass="48491">MDIITTHKNADFDAVASMVAATLLYPGAVPVRPNDLNPNVKAFLSIHKDIFDTYLPKEAELDKVRRLIVVDTGSWARLDGHLRRLQKNKDLELILWDHHPEGDMQPQWTCREFVGATVTLLVRRLREQGMRLTPMQATLFLLGLYEDTGNLSFSSTKSEDALAAAYLLENRADLNVLSTFLRPVYGERQKDILFEMIQAGESAKVDVKGHRIAISRMVIEGHVGNLSVVINMYREIMNVDAAFGVFTDLERQRTFVIGRSKTEDLNVGSIMRSLGGGGHPAAGSAMLDMVNPEAVVDQMMALLEGNQQSSIQLSDIMSYPVKTVEASMPMHEVWEVLEEKGCTGLPVVEDGVLTGVISRRDFRKIRKEAQKKSPVKAFMSRNVITIGPEKSPMEAAKVMVKYDIGRLPVIRDGKIIGIVSRSDAMRYFYDLLPD</sequence>
<dbReference type="InterPro" id="IPR001667">
    <property type="entry name" value="DDH_dom"/>
</dbReference>
<keyword evidence="9" id="KW-0129">CBS domain</keyword>
<comment type="caution">
    <text evidence="11">The sequence shown here is derived from an EMBL/GenBank/DDBJ whole genome shotgun (WGS) entry which is preliminary data.</text>
</comment>
<keyword evidence="5" id="KW-0479">Metal-binding</keyword>
<dbReference type="EMBL" id="VDMB01000026">
    <property type="protein sequence ID" value="TYT73547.1"/>
    <property type="molecule type" value="Genomic_DNA"/>
</dbReference>
<evidence type="ECO:0000256" key="4">
    <source>
        <dbReference type="ARBA" id="ARBA00022695"/>
    </source>
</evidence>
<comment type="cofactor">
    <cofactor evidence="1">
        <name>Mg(2+)</name>
        <dbReference type="ChEBI" id="CHEBI:18420"/>
    </cofactor>
</comment>
<evidence type="ECO:0000256" key="2">
    <source>
        <dbReference type="ARBA" id="ARBA00007265"/>
    </source>
</evidence>
<accession>A0A5S5MCV8</accession>
<dbReference type="GO" id="GO:0016779">
    <property type="term" value="F:nucleotidyltransferase activity"/>
    <property type="evidence" value="ECO:0007669"/>
    <property type="project" value="UniProtKB-KW"/>
</dbReference>
<dbReference type="PANTHER" id="PTHR47788:SF1">
    <property type="entry name" value="A-ADDING TRNA NUCLEOTIDYLTRANSFERASE"/>
    <property type="match status" value="1"/>
</dbReference>
<dbReference type="GO" id="GO:0003723">
    <property type="term" value="F:RNA binding"/>
    <property type="evidence" value="ECO:0007669"/>
    <property type="project" value="UniProtKB-KW"/>
</dbReference>
<name>A0A5S5MCV8_9BACT</name>
<dbReference type="AlphaFoldDB" id="A0A5S5MCV8"/>
<dbReference type="PROSITE" id="PS51371">
    <property type="entry name" value="CBS"/>
    <property type="match status" value="2"/>
</dbReference>
<evidence type="ECO:0000256" key="9">
    <source>
        <dbReference type="PROSITE-ProRule" id="PRU00703"/>
    </source>
</evidence>
<evidence type="ECO:0000256" key="3">
    <source>
        <dbReference type="ARBA" id="ARBA00022694"/>
    </source>
</evidence>
<keyword evidence="4" id="KW-0548">Nucleotidyltransferase</keyword>
<dbReference type="GO" id="GO:0008033">
    <property type="term" value="P:tRNA processing"/>
    <property type="evidence" value="ECO:0007669"/>
    <property type="project" value="UniProtKB-KW"/>
</dbReference>
<dbReference type="GO" id="GO:0000166">
    <property type="term" value="F:nucleotide binding"/>
    <property type="evidence" value="ECO:0007669"/>
    <property type="project" value="UniProtKB-KW"/>
</dbReference>
<keyword evidence="12" id="KW-1185">Reference proteome</keyword>
<evidence type="ECO:0000256" key="8">
    <source>
        <dbReference type="ARBA" id="ARBA00022884"/>
    </source>
</evidence>
<keyword evidence="7" id="KW-0460">Magnesium</keyword>
<dbReference type="Gene3D" id="3.10.580.10">
    <property type="entry name" value="CBS-domain"/>
    <property type="match status" value="2"/>
</dbReference>
<dbReference type="GO" id="GO:0046872">
    <property type="term" value="F:metal ion binding"/>
    <property type="evidence" value="ECO:0007669"/>
    <property type="project" value="UniProtKB-KW"/>
</dbReference>
<protein>
    <submittedName>
        <fullName evidence="11">CBS domain-containing protein</fullName>
    </submittedName>
</protein>
<comment type="similarity">
    <text evidence="2">Belongs to the tRNA nucleotidyltransferase/poly(A) polymerase family.</text>
</comment>
<feature type="domain" description="CBS" evidence="10">
    <location>
        <begin position="379"/>
        <end position="434"/>
    </location>
</feature>
<evidence type="ECO:0000256" key="7">
    <source>
        <dbReference type="ARBA" id="ARBA00022842"/>
    </source>
</evidence>
<evidence type="ECO:0000256" key="6">
    <source>
        <dbReference type="ARBA" id="ARBA00022741"/>
    </source>
</evidence>
<dbReference type="Pfam" id="PF01368">
    <property type="entry name" value="DHH"/>
    <property type="match status" value="1"/>
</dbReference>
<evidence type="ECO:0000313" key="11">
    <source>
        <dbReference type="EMBL" id="TYT73547.1"/>
    </source>
</evidence>
<organism evidence="11 12">
    <name type="scientific">Desulfobotulus mexicanus</name>
    <dbReference type="NCBI Taxonomy" id="2586642"/>
    <lineage>
        <taxon>Bacteria</taxon>
        <taxon>Pseudomonadati</taxon>
        <taxon>Thermodesulfobacteriota</taxon>
        <taxon>Desulfobacteria</taxon>
        <taxon>Desulfobacterales</taxon>
        <taxon>Desulfobacteraceae</taxon>
        <taxon>Desulfobotulus</taxon>
    </lineage>
</organism>
<reference evidence="11 12" key="1">
    <citation type="submission" date="2019-06" db="EMBL/GenBank/DDBJ databases">
        <title>Desulfobotulus mexicanus sp. nov., a novel sulfate-reducing bacterium isolated from the sediment of an alkaline crater lake in Mexico.</title>
        <authorList>
            <person name="Hirschler-Rea A."/>
        </authorList>
    </citation>
    <scope>NUCLEOTIDE SEQUENCE [LARGE SCALE GENOMIC DNA]</scope>
    <source>
        <strain evidence="11 12">PAR22N</strain>
    </source>
</reference>
<evidence type="ECO:0000259" key="10">
    <source>
        <dbReference type="PROSITE" id="PS51371"/>
    </source>
</evidence>
<dbReference type="Proteomes" id="UP000321899">
    <property type="component" value="Unassembled WGS sequence"/>
</dbReference>
<dbReference type="RefSeq" id="WP_139450590.1">
    <property type="nucleotide sequence ID" value="NZ_VDMB01000026.1"/>
</dbReference>
<dbReference type="SUPFAM" id="SSF64182">
    <property type="entry name" value="DHH phosphoesterases"/>
    <property type="match status" value="1"/>
</dbReference>
<dbReference type="SUPFAM" id="SSF54631">
    <property type="entry name" value="CBS-domain pair"/>
    <property type="match status" value="1"/>
</dbReference>
<keyword evidence="3" id="KW-0819">tRNA processing</keyword>
<dbReference type="Pfam" id="PF00571">
    <property type="entry name" value="CBS"/>
    <property type="match status" value="2"/>
</dbReference>
<evidence type="ECO:0000313" key="12">
    <source>
        <dbReference type="Proteomes" id="UP000321899"/>
    </source>
</evidence>
<dbReference type="OrthoDB" id="9805698at2"/>
<dbReference type="Gene3D" id="3.90.1640.10">
    <property type="entry name" value="inorganic pyrophosphatase (n-terminal core)"/>
    <property type="match status" value="1"/>
</dbReference>
<dbReference type="CDD" id="cd04595">
    <property type="entry name" value="CBS_pair_DHH_polyA_Pol_assoc"/>
    <property type="match status" value="1"/>
</dbReference>
<dbReference type="InterPro" id="IPR000644">
    <property type="entry name" value="CBS_dom"/>
</dbReference>
<feature type="domain" description="CBS" evidence="10">
    <location>
        <begin position="317"/>
        <end position="373"/>
    </location>
</feature>
<dbReference type="Gene3D" id="3.10.310.30">
    <property type="match status" value="1"/>
</dbReference>
<dbReference type="InterPro" id="IPR052390">
    <property type="entry name" value="tRNA_nt/polyA_polymerase"/>
</dbReference>
<dbReference type="InterPro" id="IPR003156">
    <property type="entry name" value="DHHA1_dom"/>
</dbReference>
<proteinExistence type="inferred from homology"/>
<gene>
    <name evidence="11" type="ORF">FIM25_14560</name>
</gene>
<dbReference type="Pfam" id="PF02272">
    <property type="entry name" value="DHHA1"/>
    <property type="match status" value="1"/>
</dbReference>
<dbReference type="InterPro" id="IPR038763">
    <property type="entry name" value="DHH_sf"/>
</dbReference>